<evidence type="ECO:0000256" key="1">
    <source>
        <dbReference type="SAM" id="MobiDB-lite"/>
    </source>
</evidence>
<reference evidence="2" key="1">
    <citation type="submission" date="2021-02" db="EMBL/GenBank/DDBJ databases">
        <authorList>
            <person name="Nowell W R."/>
        </authorList>
    </citation>
    <scope>NUCLEOTIDE SEQUENCE</scope>
</reference>
<evidence type="ECO:0000313" key="2">
    <source>
        <dbReference type="EMBL" id="CAF3865449.1"/>
    </source>
</evidence>
<name>A0A819FEV9_9BILA</name>
<organism evidence="2 3">
    <name type="scientific">Adineta steineri</name>
    <dbReference type="NCBI Taxonomy" id="433720"/>
    <lineage>
        <taxon>Eukaryota</taxon>
        <taxon>Metazoa</taxon>
        <taxon>Spiralia</taxon>
        <taxon>Gnathifera</taxon>
        <taxon>Rotifera</taxon>
        <taxon>Eurotatoria</taxon>
        <taxon>Bdelloidea</taxon>
        <taxon>Adinetida</taxon>
        <taxon>Adinetidae</taxon>
        <taxon>Adineta</taxon>
    </lineage>
</organism>
<sequence length="92" mass="11290">MNMNEHKSFSSNHLDLQDGLLEKKKKKCRGNRKAQHLRRRMRRHQQKIDHNTIIQDENNNINDEQEFNQNYLLNKRKRQSRNRHDVHMSQST</sequence>
<dbReference type="AlphaFoldDB" id="A0A819FEV9"/>
<comment type="caution">
    <text evidence="2">The sequence shown here is derived from an EMBL/GenBank/DDBJ whole genome shotgun (WGS) entry which is preliminary data.</text>
</comment>
<proteinExistence type="predicted"/>
<dbReference type="Proteomes" id="UP000663868">
    <property type="component" value="Unassembled WGS sequence"/>
</dbReference>
<accession>A0A819FEV9</accession>
<feature type="compositionally biased region" description="Low complexity" evidence="1">
    <location>
        <begin position="51"/>
        <end position="61"/>
    </location>
</feature>
<protein>
    <submittedName>
        <fullName evidence="2">Uncharacterized protein</fullName>
    </submittedName>
</protein>
<feature type="region of interest" description="Disordered" evidence="1">
    <location>
        <begin position="1"/>
        <end position="61"/>
    </location>
</feature>
<gene>
    <name evidence="2" type="ORF">KXQ929_LOCUS20899</name>
</gene>
<evidence type="ECO:0000313" key="3">
    <source>
        <dbReference type="Proteomes" id="UP000663868"/>
    </source>
</evidence>
<feature type="compositionally biased region" description="Basic residues" evidence="1">
    <location>
        <begin position="23"/>
        <end position="45"/>
    </location>
</feature>
<dbReference type="EMBL" id="CAJOBB010001495">
    <property type="protein sequence ID" value="CAF3865449.1"/>
    <property type="molecule type" value="Genomic_DNA"/>
</dbReference>